<dbReference type="Proteomes" id="UP000010471">
    <property type="component" value="Chromosome"/>
</dbReference>
<keyword evidence="2" id="KW-1185">Reference proteome</keyword>
<evidence type="ECO:0000313" key="2">
    <source>
        <dbReference type="Proteomes" id="UP000010471"/>
    </source>
</evidence>
<accession>K9WA62</accession>
<reference evidence="1 2" key="1">
    <citation type="submission" date="2012-06" db="EMBL/GenBank/DDBJ databases">
        <title>Finished chromosome of genome of Microcoleus sp. PCC 7113.</title>
        <authorList>
            <consortium name="US DOE Joint Genome Institute"/>
            <person name="Gugger M."/>
            <person name="Coursin T."/>
            <person name="Rippka R."/>
            <person name="Tandeau De Marsac N."/>
            <person name="Huntemann M."/>
            <person name="Wei C.-L."/>
            <person name="Han J."/>
            <person name="Detter J.C."/>
            <person name="Han C."/>
            <person name="Tapia R."/>
            <person name="Chen A."/>
            <person name="Kyrpides N."/>
            <person name="Mavromatis K."/>
            <person name="Markowitz V."/>
            <person name="Szeto E."/>
            <person name="Ivanova N."/>
            <person name="Pagani I."/>
            <person name="Pati A."/>
            <person name="Goodwin L."/>
            <person name="Nordberg H.P."/>
            <person name="Cantor M.N."/>
            <person name="Hua S.X."/>
            <person name="Woyke T."/>
            <person name="Kerfeld C.A."/>
        </authorList>
    </citation>
    <scope>NUCLEOTIDE SEQUENCE [LARGE SCALE GENOMIC DNA]</scope>
    <source>
        <strain evidence="1 2">PCC 7113</strain>
    </source>
</reference>
<proteinExistence type="predicted"/>
<dbReference type="RefSeq" id="WP_015180807.1">
    <property type="nucleotide sequence ID" value="NC_019738.1"/>
</dbReference>
<name>K9WA62_9CYAN</name>
<dbReference type="KEGG" id="mic:Mic7113_0732"/>
<dbReference type="AlphaFoldDB" id="K9WA62"/>
<protein>
    <submittedName>
        <fullName evidence="1">Uncharacterized protein</fullName>
    </submittedName>
</protein>
<organism evidence="1 2">
    <name type="scientific">Allocoleopsis franciscana PCC 7113</name>
    <dbReference type="NCBI Taxonomy" id="1173027"/>
    <lineage>
        <taxon>Bacteria</taxon>
        <taxon>Bacillati</taxon>
        <taxon>Cyanobacteriota</taxon>
        <taxon>Cyanophyceae</taxon>
        <taxon>Coleofasciculales</taxon>
        <taxon>Coleofasciculaceae</taxon>
        <taxon>Allocoleopsis</taxon>
        <taxon>Allocoleopsis franciscana</taxon>
    </lineage>
</organism>
<sequence length="68" mass="7933">MNQNEAIAPLKQAMLYAQTLGEMYALMEDYSYQEFMEIYHQLQPQEQVKMNVICDRDNRSQLAAINSA</sequence>
<evidence type="ECO:0000313" key="1">
    <source>
        <dbReference type="EMBL" id="AFZ16644.1"/>
    </source>
</evidence>
<dbReference type="HOGENOM" id="CLU_2789292_0_0_3"/>
<dbReference type="EMBL" id="CP003630">
    <property type="protein sequence ID" value="AFZ16644.1"/>
    <property type="molecule type" value="Genomic_DNA"/>
</dbReference>
<gene>
    <name evidence="1" type="ORF">Mic7113_0732</name>
</gene>